<dbReference type="PANTHER" id="PTHR15938:SF0">
    <property type="entry name" value="HOMOLOGOUS-PAIRING PROTEIN 2 HOMOLOG"/>
    <property type="match status" value="1"/>
</dbReference>
<evidence type="ECO:0000256" key="6">
    <source>
        <dbReference type="ARBA" id="ARBA00023242"/>
    </source>
</evidence>
<reference evidence="11" key="1">
    <citation type="submission" date="2019-03" db="EMBL/GenBank/DDBJ databases">
        <title>Improved annotation for the trematode Fasciola hepatica.</title>
        <authorList>
            <person name="Choi Y.-J."/>
            <person name="Martin J."/>
            <person name="Mitreva M."/>
        </authorList>
    </citation>
    <scope>NUCLEOTIDE SEQUENCE [LARGE SCALE GENOMIC DNA]</scope>
</reference>
<accession>A0A4E0RZG2</accession>
<comment type="similarity">
    <text evidence="2">Belongs to the HOP2 family.</text>
</comment>
<dbReference type="Pfam" id="PF18517">
    <property type="entry name" value="LZ3wCH"/>
    <property type="match status" value="1"/>
</dbReference>
<evidence type="ECO:0000259" key="9">
    <source>
        <dbReference type="Pfam" id="PF07106"/>
    </source>
</evidence>
<evidence type="ECO:0000256" key="4">
    <source>
        <dbReference type="ARBA" id="ARBA00023054"/>
    </source>
</evidence>
<keyword evidence="12" id="KW-1185">Reference proteome</keyword>
<dbReference type="GO" id="GO:0000794">
    <property type="term" value="C:condensed nuclear chromosome"/>
    <property type="evidence" value="ECO:0007669"/>
    <property type="project" value="TreeGrafter"/>
</dbReference>
<evidence type="ECO:0000256" key="1">
    <source>
        <dbReference type="ARBA" id="ARBA00004123"/>
    </source>
</evidence>
<comment type="subcellular location">
    <subcellularLocation>
        <location evidence="1">Nucleus</location>
    </subcellularLocation>
</comment>
<gene>
    <name evidence="11" type="ORF">D915_004253</name>
</gene>
<evidence type="ECO:0000259" key="10">
    <source>
        <dbReference type="Pfam" id="PF18517"/>
    </source>
</evidence>
<keyword evidence="5" id="KW-0233">DNA recombination</keyword>
<dbReference type="InterPro" id="IPR036388">
    <property type="entry name" value="WH-like_DNA-bd_sf"/>
</dbReference>
<feature type="domain" description="Homologous-pairing protein 2 winged helix" evidence="9">
    <location>
        <begin position="3"/>
        <end position="33"/>
    </location>
</feature>
<dbReference type="GO" id="GO:0010774">
    <property type="term" value="P:meiotic strand invasion involved in reciprocal meiotic recombination"/>
    <property type="evidence" value="ECO:0007669"/>
    <property type="project" value="TreeGrafter"/>
</dbReference>
<dbReference type="GO" id="GO:0000709">
    <property type="term" value="P:meiotic joint molecule formation"/>
    <property type="evidence" value="ECO:0007669"/>
    <property type="project" value="TreeGrafter"/>
</dbReference>
<evidence type="ECO:0000313" key="12">
    <source>
        <dbReference type="Proteomes" id="UP000230066"/>
    </source>
</evidence>
<evidence type="ECO:0000256" key="7">
    <source>
        <dbReference type="ARBA" id="ARBA00023254"/>
    </source>
</evidence>
<name>A0A4E0RZG2_FASHE</name>
<dbReference type="EMBL" id="JXXN02001468">
    <property type="protein sequence ID" value="THD24702.1"/>
    <property type="molecule type" value="Genomic_DNA"/>
</dbReference>
<dbReference type="AlphaFoldDB" id="A0A4E0RZG2"/>
<dbReference type="InterPro" id="IPR010776">
    <property type="entry name" value="Hop2_WH_dom"/>
</dbReference>
<dbReference type="Proteomes" id="UP000230066">
    <property type="component" value="Unassembled WGS sequence"/>
</dbReference>
<dbReference type="Gene3D" id="1.10.10.10">
    <property type="entry name" value="Winged helix-like DNA-binding domain superfamily/Winged helix DNA-binding domain"/>
    <property type="match status" value="1"/>
</dbReference>
<dbReference type="InterPro" id="IPR040661">
    <property type="entry name" value="LZ3wCH"/>
</dbReference>
<evidence type="ECO:0000256" key="3">
    <source>
        <dbReference type="ARBA" id="ARBA00016093"/>
    </source>
</evidence>
<evidence type="ECO:0000256" key="5">
    <source>
        <dbReference type="ARBA" id="ARBA00023172"/>
    </source>
</evidence>
<comment type="caution">
    <text evidence="11">The sequence shown here is derived from an EMBL/GenBank/DDBJ whole genome shotgun (WGS) entry which is preliminary data.</text>
</comment>
<dbReference type="PANTHER" id="PTHR15938">
    <property type="entry name" value="TBP-1 INTERACTING PROTEIN"/>
    <property type="match status" value="1"/>
</dbReference>
<evidence type="ECO:0000256" key="2">
    <source>
        <dbReference type="ARBA" id="ARBA00007922"/>
    </source>
</evidence>
<dbReference type="GO" id="GO:0003690">
    <property type="term" value="F:double-stranded DNA binding"/>
    <property type="evidence" value="ECO:0007669"/>
    <property type="project" value="TreeGrafter"/>
</dbReference>
<sequence length="177" mass="20154">MHGKTGITKAIDELVAEGPLREKVYGKQKVFVFDQSRLPAFDEAELKSMENEINQLSRQLEEEQQLVRSINSELRKVSSGLTKAEALAEMERIDQQLKSAESELSKLRQMGPSITEDQLEMVTRARDRYVSEWRKRKRMAMNIVDAVAEGYPKSKKQLIIDIGIETDEDCGVQIPAN</sequence>
<feature type="coiled-coil region" evidence="8">
    <location>
        <begin position="46"/>
        <end position="110"/>
    </location>
</feature>
<keyword evidence="6" id="KW-0539">Nucleus</keyword>
<organism evidence="11 12">
    <name type="scientific">Fasciola hepatica</name>
    <name type="common">Liver fluke</name>
    <dbReference type="NCBI Taxonomy" id="6192"/>
    <lineage>
        <taxon>Eukaryota</taxon>
        <taxon>Metazoa</taxon>
        <taxon>Spiralia</taxon>
        <taxon>Lophotrochozoa</taxon>
        <taxon>Platyhelminthes</taxon>
        <taxon>Trematoda</taxon>
        <taxon>Digenea</taxon>
        <taxon>Plagiorchiida</taxon>
        <taxon>Echinostomata</taxon>
        <taxon>Echinostomatoidea</taxon>
        <taxon>Fasciolidae</taxon>
        <taxon>Fasciola</taxon>
    </lineage>
</organism>
<proteinExistence type="inferred from homology"/>
<protein>
    <recommendedName>
        <fullName evidence="3">Homologous-pairing protein 2 homolog</fullName>
    </recommendedName>
</protein>
<keyword evidence="7" id="KW-0469">Meiosis</keyword>
<dbReference type="GO" id="GO:0120231">
    <property type="term" value="C:DNA recombinase auxiliary factor complex"/>
    <property type="evidence" value="ECO:0007669"/>
    <property type="project" value="TreeGrafter"/>
</dbReference>
<evidence type="ECO:0000256" key="8">
    <source>
        <dbReference type="SAM" id="Coils"/>
    </source>
</evidence>
<feature type="domain" description="Leucine zipper with capping helix" evidence="10">
    <location>
        <begin position="115"/>
        <end position="171"/>
    </location>
</feature>
<dbReference type="GO" id="GO:0007129">
    <property type="term" value="P:homologous chromosome pairing at meiosis"/>
    <property type="evidence" value="ECO:0007669"/>
    <property type="project" value="TreeGrafter"/>
</dbReference>
<dbReference type="GO" id="GO:0120230">
    <property type="term" value="F:recombinase activator activity"/>
    <property type="evidence" value="ECO:0007669"/>
    <property type="project" value="TreeGrafter"/>
</dbReference>
<evidence type="ECO:0000313" key="11">
    <source>
        <dbReference type="EMBL" id="THD24702.1"/>
    </source>
</evidence>
<dbReference type="Pfam" id="PF07106">
    <property type="entry name" value="WHD_TBPIP"/>
    <property type="match status" value="1"/>
</dbReference>
<keyword evidence="4 8" id="KW-0175">Coiled coil</keyword>